<evidence type="ECO:0000256" key="9">
    <source>
        <dbReference type="ARBA" id="ARBA00023136"/>
    </source>
</evidence>
<dbReference type="PANTHER" id="PTHR11214">
    <property type="entry name" value="BETA-1,3-N-ACETYLGLUCOSAMINYLTRANSFERASE"/>
    <property type="match status" value="1"/>
</dbReference>
<keyword evidence="7 11" id="KW-1133">Transmembrane helix</keyword>
<evidence type="ECO:0000313" key="13">
    <source>
        <dbReference type="Proteomes" id="UP000614601"/>
    </source>
</evidence>
<reference evidence="12" key="1">
    <citation type="submission" date="2020-09" db="EMBL/GenBank/DDBJ databases">
        <authorList>
            <person name="Kikuchi T."/>
        </authorList>
    </citation>
    <scope>NUCLEOTIDE SEQUENCE</scope>
    <source>
        <strain evidence="12">SH1</strain>
    </source>
</reference>
<evidence type="ECO:0000256" key="10">
    <source>
        <dbReference type="ARBA" id="ARBA00023180"/>
    </source>
</evidence>
<comment type="similarity">
    <text evidence="2 11">Belongs to the glycosyltransferase 31 family.</text>
</comment>
<gene>
    <name evidence="12" type="ORF">BOKJ2_LOCUS441</name>
</gene>
<dbReference type="Proteomes" id="UP000614601">
    <property type="component" value="Unassembled WGS sequence"/>
</dbReference>
<dbReference type="Proteomes" id="UP000783686">
    <property type="component" value="Unassembled WGS sequence"/>
</dbReference>
<accession>A0A811JR80</accession>
<dbReference type="EMBL" id="CAJFDH010000001">
    <property type="protein sequence ID" value="CAD5205757.1"/>
    <property type="molecule type" value="Genomic_DNA"/>
</dbReference>
<keyword evidence="3 11" id="KW-0328">Glycosyltransferase</keyword>
<feature type="transmembrane region" description="Helical" evidence="11">
    <location>
        <begin position="16"/>
        <end position="36"/>
    </location>
</feature>
<evidence type="ECO:0000313" key="12">
    <source>
        <dbReference type="EMBL" id="CAD5205757.1"/>
    </source>
</evidence>
<evidence type="ECO:0000256" key="2">
    <source>
        <dbReference type="ARBA" id="ARBA00008661"/>
    </source>
</evidence>
<protein>
    <recommendedName>
        <fullName evidence="11">Hexosyltransferase</fullName>
        <ecNumber evidence="11">2.4.1.-</ecNumber>
    </recommendedName>
</protein>
<dbReference type="AlphaFoldDB" id="A0A811JR80"/>
<evidence type="ECO:0000256" key="3">
    <source>
        <dbReference type="ARBA" id="ARBA00022676"/>
    </source>
</evidence>
<dbReference type="OrthoDB" id="6355886at2759"/>
<evidence type="ECO:0000256" key="7">
    <source>
        <dbReference type="ARBA" id="ARBA00022989"/>
    </source>
</evidence>
<organism evidence="12 13">
    <name type="scientific">Bursaphelenchus okinawaensis</name>
    <dbReference type="NCBI Taxonomy" id="465554"/>
    <lineage>
        <taxon>Eukaryota</taxon>
        <taxon>Metazoa</taxon>
        <taxon>Ecdysozoa</taxon>
        <taxon>Nematoda</taxon>
        <taxon>Chromadorea</taxon>
        <taxon>Rhabditida</taxon>
        <taxon>Tylenchina</taxon>
        <taxon>Tylenchomorpha</taxon>
        <taxon>Aphelenchoidea</taxon>
        <taxon>Aphelenchoididae</taxon>
        <taxon>Bursaphelenchus</taxon>
    </lineage>
</organism>
<keyword evidence="9 11" id="KW-0472">Membrane</keyword>
<dbReference type="FunFam" id="3.90.550.50:FF:000001">
    <property type="entry name" value="Hexosyltransferase"/>
    <property type="match status" value="1"/>
</dbReference>
<evidence type="ECO:0000256" key="8">
    <source>
        <dbReference type="ARBA" id="ARBA00023034"/>
    </source>
</evidence>
<dbReference type="EMBL" id="CAJFCW020000001">
    <property type="protein sequence ID" value="CAG9079074.1"/>
    <property type="molecule type" value="Genomic_DNA"/>
</dbReference>
<keyword evidence="6 11" id="KW-0735">Signal-anchor</keyword>
<dbReference type="InterPro" id="IPR002659">
    <property type="entry name" value="Glyco_trans_31"/>
</dbReference>
<keyword evidence="4" id="KW-0808">Transferase</keyword>
<dbReference type="PANTHER" id="PTHR11214:SF3">
    <property type="entry name" value="BETA-1,3-GALACTOSYLTRANSFERASE 6"/>
    <property type="match status" value="1"/>
</dbReference>
<dbReference type="GO" id="GO:0016758">
    <property type="term" value="F:hexosyltransferase activity"/>
    <property type="evidence" value="ECO:0007669"/>
    <property type="project" value="InterPro"/>
</dbReference>
<proteinExistence type="inferred from homology"/>
<dbReference type="GO" id="GO:0000139">
    <property type="term" value="C:Golgi membrane"/>
    <property type="evidence" value="ECO:0007669"/>
    <property type="project" value="UniProtKB-SubCell"/>
</dbReference>
<evidence type="ECO:0000256" key="5">
    <source>
        <dbReference type="ARBA" id="ARBA00022692"/>
    </source>
</evidence>
<dbReference type="Gene3D" id="3.90.550.50">
    <property type="match status" value="1"/>
</dbReference>
<keyword evidence="8 11" id="KW-0333">Golgi apparatus</keyword>
<evidence type="ECO:0000256" key="4">
    <source>
        <dbReference type="ARBA" id="ARBA00022679"/>
    </source>
</evidence>
<evidence type="ECO:0000256" key="1">
    <source>
        <dbReference type="ARBA" id="ARBA00004323"/>
    </source>
</evidence>
<dbReference type="Pfam" id="PF01762">
    <property type="entry name" value="Galactosyl_T"/>
    <property type="match status" value="1"/>
</dbReference>
<keyword evidence="10" id="KW-0325">Glycoprotein</keyword>
<sequence>MSLKITIYSRLIESKAWYLTRIFWTALLVGTFYTIYSTDSIIYGKRVYFPYRPPFYQHKATLLNDTINNNTEIEKPQEGVVITAEFRDQTFTYSLLPPSDRDLCRHTNVLVLIISRPDGFRNRDYIRKSWMYYEGNPKDVTLKFIIGQTFDSKTNERLQEEIVEHMDIVQYEFIDEYDLLPLKVHATLAYQQAFCPEAKYLLKTDDDTVIHLARLNHFIETSYEEKYSKTPKMLACAIFAGLKPNRNKDNKYYVSKEIYPSELYPNFCQGCSYMASTDAVAAILNHTKEAHFLKLEDVLFTGLIAEKANVTLYNTRNFGYYTASSRVECDKDQVPLPTALLGVRTYLMARYFNKLQNQQCLTKHHH</sequence>
<evidence type="ECO:0000256" key="11">
    <source>
        <dbReference type="RuleBase" id="RU363063"/>
    </source>
</evidence>
<comment type="subcellular location">
    <subcellularLocation>
        <location evidence="1 11">Golgi apparatus membrane</location>
        <topology evidence="1 11">Single-pass type II membrane protein</topology>
    </subcellularLocation>
</comment>
<dbReference type="GO" id="GO:0006493">
    <property type="term" value="P:protein O-linked glycosylation"/>
    <property type="evidence" value="ECO:0007669"/>
    <property type="project" value="TreeGrafter"/>
</dbReference>
<name>A0A811JR80_9BILA</name>
<comment type="caution">
    <text evidence="12">The sequence shown here is derived from an EMBL/GenBank/DDBJ whole genome shotgun (WGS) entry which is preliminary data.</text>
</comment>
<keyword evidence="13" id="KW-1185">Reference proteome</keyword>
<keyword evidence="5 11" id="KW-0812">Transmembrane</keyword>
<evidence type="ECO:0000256" key="6">
    <source>
        <dbReference type="ARBA" id="ARBA00022968"/>
    </source>
</evidence>
<dbReference type="EC" id="2.4.1.-" evidence="11"/>